<keyword evidence="3" id="KW-0328">Glycosyltransferase</keyword>
<dbReference type="GO" id="GO:0005886">
    <property type="term" value="C:plasma membrane"/>
    <property type="evidence" value="ECO:0007669"/>
    <property type="project" value="TreeGrafter"/>
</dbReference>
<dbReference type="GO" id="GO:0051301">
    <property type="term" value="P:cell division"/>
    <property type="evidence" value="ECO:0007669"/>
    <property type="project" value="UniProtKB-KW"/>
</dbReference>
<comment type="function">
    <text evidence="17">Peptidoglycan polymerase that is essential for cell division.</text>
</comment>
<feature type="transmembrane region" description="Helical" evidence="19">
    <location>
        <begin position="303"/>
        <end position="323"/>
    </location>
</feature>
<keyword evidence="4" id="KW-0808">Transferase</keyword>
<evidence type="ECO:0000256" key="14">
    <source>
        <dbReference type="ARBA" id="ARBA00041418"/>
    </source>
</evidence>
<dbReference type="InterPro" id="IPR018365">
    <property type="entry name" value="Cell_cycle_FtsW-rel_CS"/>
</dbReference>
<dbReference type="GO" id="GO:0008360">
    <property type="term" value="P:regulation of cell shape"/>
    <property type="evidence" value="ECO:0007669"/>
    <property type="project" value="UniProtKB-KW"/>
</dbReference>
<keyword evidence="5 19" id="KW-0812">Transmembrane</keyword>
<dbReference type="InterPro" id="IPR001182">
    <property type="entry name" value="FtsW/RodA"/>
</dbReference>
<reference evidence="20 21" key="1">
    <citation type="submission" date="2019-06" db="EMBL/GenBank/DDBJ databases">
        <title>Draft genome sequence of Corynebacterium striatum NBRC 15291.</title>
        <authorList>
            <person name="Miura T."/>
            <person name="Furukawa M."/>
            <person name="Shimamura M."/>
            <person name="Ohyama Y."/>
            <person name="Yamazoe A."/>
            <person name="Kawasaki H."/>
        </authorList>
    </citation>
    <scope>NUCLEOTIDE SEQUENCE [LARGE SCALE GENOMIC DNA]</scope>
    <source>
        <strain evidence="20 21">NBRC 15291</strain>
    </source>
</reference>
<evidence type="ECO:0000256" key="2">
    <source>
        <dbReference type="ARBA" id="ARBA00004752"/>
    </source>
</evidence>
<comment type="catalytic activity">
    <reaction evidence="16">
        <text>[GlcNAc-(1-&gt;4)-Mur2Ac(oyl-L-Ala-gamma-D-Glu-L-Lys-D-Ala-D-Ala)](n)-di-trans,octa-cis-undecaprenyl diphosphate + beta-D-GlcNAc-(1-&gt;4)-Mur2Ac(oyl-L-Ala-gamma-D-Glu-L-Lys-D-Ala-D-Ala)-di-trans,octa-cis-undecaprenyl diphosphate = [GlcNAc-(1-&gt;4)-Mur2Ac(oyl-L-Ala-gamma-D-Glu-L-Lys-D-Ala-D-Ala)](n+1)-di-trans,octa-cis-undecaprenyl diphosphate + di-trans,octa-cis-undecaprenyl diphosphate + H(+)</text>
        <dbReference type="Rhea" id="RHEA:23708"/>
        <dbReference type="Rhea" id="RHEA-COMP:9602"/>
        <dbReference type="Rhea" id="RHEA-COMP:9603"/>
        <dbReference type="ChEBI" id="CHEBI:15378"/>
        <dbReference type="ChEBI" id="CHEBI:58405"/>
        <dbReference type="ChEBI" id="CHEBI:60033"/>
        <dbReference type="ChEBI" id="CHEBI:78435"/>
        <dbReference type="EC" id="2.4.99.28"/>
    </reaction>
</comment>
<evidence type="ECO:0000256" key="8">
    <source>
        <dbReference type="ARBA" id="ARBA00022989"/>
    </source>
</evidence>
<feature type="transmembrane region" description="Helical" evidence="19">
    <location>
        <begin position="335"/>
        <end position="357"/>
    </location>
</feature>
<comment type="similarity">
    <text evidence="12">Belongs to the SEDS family. FtsW subfamily.</text>
</comment>
<keyword evidence="9 19" id="KW-0472">Membrane</keyword>
<feature type="transmembrane region" description="Helical" evidence="19">
    <location>
        <begin position="35"/>
        <end position="58"/>
    </location>
</feature>
<evidence type="ECO:0000256" key="12">
    <source>
        <dbReference type="ARBA" id="ARBA00038053"/>
    </source>
</evidence>
<keyword evidence="8 19" id="KW-1133">Transmembrane helix</keyword>
<keyword evidence="6" id="KW-0133">Cell shape</keyword>
<dbReference type="Pfam" id="PF01098">
    <property type="entry name" value="FTSW_RODA_SPOVE"/>
    <property type="match status" value="1"/>
</dbReference>
<feature type="compositionally biased region" description="Polar residues" evidence="18">
    <location>
        <begin position="467"/>
        <end position="481"/>
    </location>
</feature>
<dbReference type="PROSITE" id="PS00428">
    <property type="entry name" value="FTSW_RODA_SPOVE"/>
    <property type="match status" value="1"/>
</dbReference>
<evidence type="ECO:0000256" key="18">
    <source>
        <dbReference type="SAM" id="MobiDB-lite"/>
    </source>
</evidence>
<keyword evidence="20" id="KW-0131">Cell cycle</keyword>
<feature type="transmembrane region" description="Helical" evidence="19">
    <location>
        <begin position="70"/>
        <end position="88"/>
    </location>
</feature>
<name>A0AAQ1TWA8_CORST</name>
<evidence type="ECO:0000256" key="13">
    <source>
        <dbReference type="ARBA" id="ARBA00041185"/>
    </source>
</evidence>
<feature type="transmembrane region" description="Helical" evidence="19">
    <location>
        <begin position="216"/>
        <end position="234"/>
    </location>
</feature>
<feature type="region of interest" description="Disordered" evidence="18">
    <location>
        <begin position="420"/>
        <end position="502"/>
    </location>
</feature>
<comment type="subcellular location">
    <subcellularLocation>
        <location evidence="1">Membrane</location>
        <topology evidence="1">Multi-pass membrane protein</topology>
    </subcellularLocation>
</comment>
<dbReference type="GO" id="GO:0015648">
    <property type="term" value="F:lipid-linked peptidoglycan transporter activity"/>
    <property type="evidence" value="ECO:0007669"/>
    <property type="project" value="TreeGrafter"/>
</dbReference>
<sequence>MTATRPQTPASKTLGQRVQEIRQHYRAQPGLDYQLLRIIIFSLIGIGVLMAFSASMATSFTETSNVWAEAIRQCLLVFGGLVLFWLALRISPYTLRKLVPWLLLLSILLLIAVLIPGIGTGRDTVGSQSWISIGSVGFQPSEFARVTVAMYGATALAGKSHRSLHPTDPFMMYSIISGLMFFLIVAQSDLGMAVSFAMVVVFTLIFAGVDWRVPAVVLVLGTLGLLAVFLSGGFRSHRFHTYFDAIRGNIEDTQGTGFQAYQGFLSLADGGFWGVGLGQSRAKWFYLPEAKNDFVFAIIGEELGLWGGVLVIFLFAALGYIGLRTAKNAQDQFQSLLAATLTVGVVIQAFINIGYVIGLLPVTGIQLPMISAGGTAALITIGSMGVLCNVARHEPLQISAMQNFGRPLFDRLFFIPEPQLAGDAPKRKTGRHASPTPAKRGKGQSGVVGQLARRNAEREERFGRPVTSRQPRAGENNTGSTAPRGEYRQRGADRRDGRGERH</sequence>
<evidence type="ECO:0000256" key="17">
    <source>
        <dbReference type="ARBA" id="ARBA00049966"/>
    </source>
</evidence>
<dbReference type="Proteomes" id="UP000315234">
    <property type="component" value="Unassembled WGS sequence"/>
</dbReference>
<dbReference type="RefSeq" id="WP_005528710.1">
    <property type="nucleotide sequence ID" value="NZ_BJLD01000002.1"/>
</dbReference>
<evidence type="ECO:0000313" key="21">
    <source>
        <dbReference type="Proteomes" id="UP000315234"/>
    </source>
</evidence>
<dbReference type="EC" id="2.4.99.28" evidence="15"/>
<dbReference type="AlphaFoldDB" id="A0AAQ1TWA8"/>
<proteinExistence type="inferred from homology"/>
<dbReference type="GO" id="GO:0009252">
    <property type="term" value="P:peptidoglycan biosynthetic process"/>
    <property type="evidence" value="ECO:0007669"/>
    <property type="project" value="UniProtKB-KW"/>
</dbReference>
<protein>
    <recommendedName>
        <fullName evidence="13">Probable peptidoglycan glycosyltransferase FtsW</fullName>
        <ecNumber evidence="15">2.4.99.28</ecNumber>
    </recommendedName>
    <alternativeName>
        <fullName evidence="14">Cell division protein FtsW</fullName>
    </alternativeName>
    <alternativeName>
        <fullName evidence="11">Cell wall polymerase</fullName>
    </alternativeName>
    <alternativeName>
        <fullName evidence="10">Peptidoglycan polymerase</fullName>
    </alternativeName>
</protein>
<keyword evidence="20" id="KW-0132">Cell division</keyword>
<dbReference type="GO" id="GO:0008955">
    <property type="term" value="F:peptidoglycan glycosyltransferase activity"/>
    <property type="evidence" value="ECO:0007669"/>
    <property type="project" value="UniProtKB-EC"/>
</dbReference>
<evidence type="ECO:0000256" key="6">
    <source>
        <dbReference type="ARBA" id="ARBA00022960"/>
    </source>
</evidence>
<feature type="transmembrane region" description="Helical" evidence="19">
    <location>
        <begin position="369"/>
        <end position="391"/>
    </location>
</feature>
<feature type="compositionally biased region" description="Basic and acidic residues" evidence="18">
    <location>
        <begin position="485"/>
        <end position="502"/>
    </location>
</feature>
<evidence type="ECO:0000256" key="19">
    <source>
        <dbReference type="SAM" id="Phobius"/>
    </source>
</evidence>
<dbReference type="PANTHER" id="PTHR30474:SF2">
    <property type="entry name" value="PEPTIDOGLYCAN GLYCOSYLTRANSFERASE FTSW-RELATED"/>
    <property type="match status" value="1"/>
</dbReference>
<keyword evidence="7" id="KW-0573">Peptidoglycan synthesis</keyword>
<feature type="compositionally biased region" description="Basic and acidic residues" evidence="18">
    <location>
        <begin position="454"/>
        <end position="463"/>
    </location>
</feature>
<evidence type="ECO:0000256" key="9">
    <source>
        <dbReference type="ARBA" id="ARBA00023136"/>
    </source>
</evidence>
<evidence type="ECO:0000256" key="4">
    <source>
        <dbReference type="ARBA" id="ARBA00022679"/>
    </source>
</evidence>
<accession>A0AAQ1TWA8</accession>
<dbReference type="EMBL" id="BJLD01000002">
    <property type="protein sequence ID" value="GEA43352.1"/>
    <property type="molecule type" value="Genomic_DNA"/>
</dbReference>
<evidence type="ECO:0000256" key="16">
    <source>
        <dbReference type="ARBA" id="ARBA00049902"/>
    </source>
</evidence>
<evidence type="ECO:0000256" key="3">
    <source>
        <dbReference type="ARBA" id="ARBA00022676"/>
    </source>
</evidence>
<evidence type="ECO:0000256" key="10">
    <source>
        <dbReference type="ARBA" id="ARBA00032370"/>
    </source>
</evidence>
<evidence type="ECO:0000256" key="15">
    <source>
        <dbReference type="ARBA" id="ARBA00044770"/>
    </source>
</evidence>
<feature type="transmembrane region" description="Helical" evidence="19">
    <location>
        <begin position="100"/>
        <end position="118"/>
    </location>
</feature>
<dbReference type="GO" id="GO:0032153">
    <property type="term" value="C:cell division site"/>
    <property type="evidence" value="ECO:0007669"/>
    <property type="project" value="TreeGrafter"/>
</dbReference>
<organism evidence="20 21">
    <name type="scientific">Corynebacterium striatum</name>
    <dbReference type="NCBI Taxonomy" id="43770"/>
    <lineage>
        <taxon>Bacteria</taxon>
        <taxon>Bacillati</taxon>
        <taxon>Actinomycetota</taxon>
        <taxon>Actinomycetes</taxon>
        <taxon>Mycobacteriales</taxon>
        <taxon>Corynebacteriaceae</taxon>
        <taxon>Corynebacterium</taxon>
    </lineage>
</organism>
<feature type="transmembrane region" description="Helical" evidence="19">
    <location>
        <begin position="192"/>
        <end position="209"/>
    </location>
</feature>
<comment type="caution">
    <text evidence="20">The sequence shown here is derived from an EMBL/GenBank/DDBJ whole genome shotgun (WGS) entry which is preliminary data.</text>
</comment>
<feature type="transmembrane region" description="Helical" evidence="19">
    <location>
        <begin position="170"/>
        <end position="186"/>
    </location>
</feature>
<evidence type="ECO:0000313" key="20">
    <source>
        <dbReference type="EMBL" id="GEA43352.1"/>
    </source>
</evidence>
<evidence type="ECO:0000256" key="7">
    <source>
        <dbReference type="ARBA" id="ARBA00022984"/>
    </source>
</evidence>
<comment type="pathway">
    <text evidence="2">Cell wall biogenesis; peptidoglycan biosynthesis.</text>
</comment>
<evidence type="ECO:0000256" key="1">
    <source>
        <dbReference type="ARBA" id="ARBA00004141"/>
    </source>
</evidence>
<dbReference type="PANTHER" id="PTHR30474">
    <property type="entry name" value="CELL CYCLE PROTEIN"/>
    <property type="match status" value="1"/>
</dbReference>
<gene>
    <name evidence="20" type="ORF">Cst04h_15220</name>
</gene>
<evidence type="ECO:0000256" key="5">
    <source>
        <dbReference type="ARBA" id="ARBA00022692"/>
    </source>
</evidence>
<evidence type="ECO:0000256" key="11">
    <source>
        <dbReference type="ARBA" id="ARBA00033270"/>
    </source>
</evidence>